<feature type="transmembrane region" description="Helical" evidence="1">
    <location>
        <begin position="21"/>
        <end position="39"/>
    </location>
</feature>
<dbReference type="STRING" id="649747.HMPREF0083_05918"/>
<organism evidence="3 4">
    <name type="scientific">Aneurinibacillus aneurinilyticus ATCC 12856</name>
    <dbReference type="NCBI Taxonomy" id="649747"/>
    <lineage>
        <taxon>Bacteria</taxon>
        <taxon>Bacillati</taxon>
        <taxon>Bacillota</taxon>
        <taxon>Bacilli</taxon>
        <taxon>Bacillales</taxon>
        <taxon>Paenibacillaceae</taxon>
        <taxon>Aneurinibacillus group</taxon>
        <taxon>Aneurinibacillus</taxon>
    </lineage>
</organism>
<keyword evidence="1" id="KW-0472">Membrane</keyword>
<dbReference type="InterPro" id="IPR018604">
    <property type="entry name" value="YycI-like"/>
</dbReference>
<gene>
    <name evidence="3" type="ORF">HMPREF0083_05918</name>
</gene>
<dbReference type="HOGENOM" id="CLU_078250_0_0_9"/>
<dbReference type="GO" id="GO:0016020">
    <property type="term" value="C:membrane"/>
    <property type="evidence" value="ECO:0007669"/>
    <property type="project" value="InterPro"/>
</dbReference>
<sequence length="281" mass="31753">MSRGSASEREEGNMDWSRAKTILIVTFLLLDLFLGYQVIMSQNRDIETAPQGELIPSSLEELLKTRNITLDTGIPNETPQMNYVNVRFTSFAHHLQSLTGQVIGQQGVGVMVKFNEPVKLSDFTNKAEELKILEPYTIYGRDYIFDEKRSSDTVQRYVQQYGKYPIFSAPLDIVVNEKRITGYRQIHVQIVNQGTGRKIIPAFTAVRTLLDNGYIRYGENISDVSVGYYGHMYDADIQVLAPVWRVVHTEGVHYVNGITGAIEQAPPLEKNSIISNNNTSK</sequence>
<reference evidence="3 4" key="1">
    <citation type="submission" date="2013-08" db="EMBL/GenBank/DDBJ databases">
        <authorList>
            <person name="Weinstock G."/>
            <person name="Sodergren E."/>
            <person name="Wylie T."/>
            <person name="Fulton L."/>
            <person name="Fulton R."/>
            <person name="Fronick C."/>
            <person name="O'Laughlin M."/>
            <person name="Godfrey J."/>
            <person name="Miner T."/>
            <person name="Herter B."/>
            <person name="Appelbaum E."/>
            <person name="Cordes M."/>
            <person name="Lek S."/>
            <person name="Wollam A."/>
            <person name="Pepin K.H."/>
            <person name="Palsikar V.B."/>
            <person name="Mitreva M."/>
            <person name="Wilson R.K."/>
        </authorList>
    </citation>
    <scope>NUCLEOTIDE SEQUENCE [LARGE SCALE GENOMIC DNA]</scope>
    <source>
        <strain evidence="3 4">ATCC 12856</strain>
    </source>
</reference>
<evidence type="ECO:0000256" key="1">
    <source>
        <dbReference type="SAM" id="Phobius"/>
    </source>
</evidence>
<dbReference type="AlphaFoldDB" id="U1WQE9"/>
<dbReference type="eggNOG" id="COG4853">
    <property type="taxonomic scope" value="Bacteria"/>
</dbReference>
<evidence type="ECO:0000313" key="4">
    <source>
        <dbReference type="Proteomes" id="UP000016511"/>
    </source>
</evidence>
<proteinExistence type="predicted"/>
<accession>U1WQE9</accession>
<keyword evidence="4" id="KW-1185">Reference proteome</keyword>
<evidence type="ECO:0000313" key="3">
    <source>
        <dbReference type="EMBL" id="ERI04840.1"/>
    </source>
</evidence>
<dbReference type="PATRIC" id="fig|649747.3.peg.5296"/>
<comment type="caution">
    <text evidence="3">The sequence shown here is derived from an EMBL/GenBank/DDBJ whole genome shotgun (WGS) entry which is preliminary data.</text>
</comment>
<name>U1WQE9_ANEAE</name>
<keyword evidence="1" id="KW-1133">Transmembrane helix</keyword>
<protein>
    <submittedName>
        <fullName evidence="3">YycH protein</fullName>
    </submittedName>
</protein>
<dbReference type="Pfam" id="PF09648">
    <property type="entry name" value="YycI"/>
    <property type="match status" value="1"/>
</dbReference>
<keyword evidence="1" id="KW-0812">Transmembrane</keyword>
<feature type="domain" description="Regulatory protein YycH-like" evidence="2">
    <location>
        <begin position="58"/>
        <end position="249"/>
    </location>
</feature>
<dbReference type="Proteomes" id="UP000016511">
    <property type="component" value="Unassembled WGS sequence"/>
</dbReference>
<dbReference type="EMBL" id="AWSJ01000373">
    <property type="protein sequence ID" value="ERI04840.1"/>
    <property type="molecule type" value="Genomic_DNA"/>
</dbReference>
<dbReference type="Gene3D" id="2.40.128.690">
    <property type="entry name" value="YycH protein, domain 3-like"/>
    <property type="match status" value="1"/>
</dbReference>
<evidence type="ECO:0000259" key="2">
    <source>
        <dbReference type="Pfam" id="PF09648"/>
    </source>
</evidence>